<keyword evidence="3" id="KW-1185">Reference proteome</keyword>
<dbReference type="Proteomes" id="UP000001745">
    <property type="component" value="Unassembled WGS sequence"/>
</dbReference>
<reference evidence="3" key="1">
    <citation type="journal article" date="2015" name="Genome Announc.">
        <title>Genome sequence of the AIDS-associated pathogen Penicillium marneffei (ATCC18224) and its near taxonomic relative Talaromyces stipitatus (ATCC10500).</title>
        <authorList>
            <person name="Nierman W.C."/>
            <person name="Fedorova-Abrams N.D."/>
            <person name="Andrianopoulos A."/>
        </authorList>
    </citation>
    <scope>NUCLEOTIDE SEQUENCE [LARGE SCALE GENOMIC DNA]</scope>
    <source>
        <strain evidence="3">ATCC 10500 / CBS 375.48 / QM 6759 / NRRL 1006</strain>
    </source>
</reference>
<name>B8MG99_TALSN</name>
<evidence type="ECO:0000256" key="1">
    <source>
        <dbReference type="SAM" id="MobiDB-lite"/>
    </source>
</evidence>
<feature type="compositionally biased region" description="Acidic residues" evidence="1">
    <location>
        <begin position="41"/>
        <end position="57"/>
    </location>
</feature>
<evidence type="ECO:0000313" key="2">
    <source>
        <dbReference type="EMBL" id="EED16219.1"/>
    </source>
</evidence>
<proteinExistence type="predicted"/>
<accession>B8MG99</accession>
<feature type="compositionally biased region" description="Polar residues" evidence="1">
    <location>
        <begin position="20"/>
        <end position="34"/>
    </location>
</feature>
<dbReference type="InParanoid" id="B8MG99"/>
<dbReference type="EMBL" id="EQ962656">
    <property type="protein sequence ID" value="EED16219.1"/>
    <property type="molecule type" value="Genomic_DNA"/>
</dbReference>
<feature type="compositionally biased region" description="Polar residues" evidence="1">
    <location>
        <begin position="69"/>
        <end position="80"/>
    </location>
</feature>
<dbReference type="GeneID" id="8108203"/>
<dbReference type="OrthoDB" id="49151at2759"/>
<evidence type="ECO:0000313" key="3">
    <source>
        <dbReference type="Proteomes" id="UP000001745"/>
    </source>
</evidence>
<feature type="region of interest" description="Disordered" evidence="1">
    <location>
        <begin position="1"/>
        <end position="86"/>
    </location>
</feature>
<protein>
    <submittedName>
        <fullName evidence="2">Uncharacterized protein</fullName>
    </submittedName>
</protein>
<sequence>MANEKEQARRKPCQNGDGYESSSTDSKSAVTHDTASIMVEPDNDEYQDDGTEDDSDTADGSNPGVEQDLQYNGAQFSDSELTVDLA</sequence>
<organism evidence="2 3">
    <name type="scientific">Talaromyces stipitatus (strain ATCC 10500 / CBS 375.48 / QM 6759 / NRRL 1006)</name>
    <name type="common">Penicillium stipitatum</name>
    <dbReference type="NCBI Taxonomy" id="441959"/>
    <lineage>
        <taxon>Eukaryota</taxon>
        <taxon>Fungi</taxon>
        <taxon>Dikarya</taxon>
        <taxon>Ascomycota</taxon>
        <taxon>Pezizomycotina</taxon>
        <taxon>Eurotiomycetes</taxon>
        <taxon>Eurotiomycetidae</taxon>
        <taxon>Eurotiales</taxon>
        <taxon>Trichocomaceae</taxon>
        <taxon>Talaromyces</taxon>
        <taxon>Talaromyces sect. Talaromyces</taxon>
    </lineage>
</organism>
<gene>
    <name evidence="2" type="ORF">TSTA_013260</name>
</gene>
<dbReference type="AlphaFoldDB" id="B8MG99"/>
<dbReference type="VEuPathDB" id="FungiDB:TSTA_013260"/>
<dbReference type="RefSeq" id="XP_002483453.1">
    <property type="nucleotide sequence ID" value="XM_002483408.1"/>
</dbReference>
<dbReference type="HOGENOM" id="CLU_2499404_0_0_1"/>